<dbReference type="OrthoDB" id="8942764at2"/>
<dbReference type="Proteomes" id="UP000361468">
    <property type="component" value="Unassembled WGS sequence"/>
</dbReference>
<feature type="chain" id="PRO_5043949439" description="DUF4148 domain-containing protein" evidence="2">
    <location>
        <begin position="25"/>
        <end position="119"/>
    </location>
</feature>
<keyword evidence="2" id="KW-0732">Signal</keyword>
<name>A0A378YFV4_9BURK</name>
<protein>
    <recommendedName>
        <fullName evidence="7">DUF4148 domain-containing protein</fullName>
    </recommendedName>
</protein>
<dbReference type="EMBL" id="UGSG01000001">
    <property type="protein sequence ID" value="SUA75430.1"/>
    <property type="molecule type" value="Genomic_DNA"/>
</dbReference>
<feature type="signal peptide" evidence="2">
    <location>
        <begin position="1"/>
        <end position="24"/>
    </location>
</feature>
<evidence type="ECO:0008006" key="7">
    <source>
        <dbReference type="Google" id="ProtNLM"/>
    </source>
</evidence>
<feature type="region of interest" description="Disordered" evidence="1">
    <location>
        <begin position="56"/>
        <end position="119"/>
    </location>
</feature>
<dbReference type="KEGG" id="ppnm:LV28_04225"/>
<evidence type="ECO:0000256" key="1">
    <source>
        <dbReference type="SAM" id="MobiDB-lite"/>
    </source>
</evidence>
<evidence type="ECO:0000256" key="2">
    <source>
        <dbReference type="SAM" id="SignalP"/>
    </source>
</evidence>
<evidence type="ECO:0000313" key="4">
    <source>
        <dbReference type="EMBL" id="VVE67081.1"/>
    </source>
</evidence>
<gene>
    <name evidence="3" type="ORF">NCTC13160_00832</name>
    <name evidence="4" type="ORF">PPN31119_02463</name>
</gene>
<dbReference type="Proteomes" id="UP000254573">
    <property type="component" value="Unassembled WGS sequence"/>
</dbReference>
<feature type="compositionally biased region" description="Basic and acidic residues" evidence="1">
    <location>
        <begin position="90"/>
        <end position="102"/>
    </location>
</feature>
<accession>A0A378YFV4</accession>
<proteinExistence type="predicted"/>
<evidence type="ECO:0000313" key="6">
    <source>
        <dbReference type="Proteomes" id="UP000361468"/>
    </source>
</evidence>
<reference evidence="3 5" key="1">
    <citation type="submission" date="2018-06" db="EMBL/GenBank/DDBJ databases">
        <authorList>
            <consortium name="Pathogen Informatics"/>
            <person name="Doyle S."/>
        </authorList>
    </citation>
    <scope>NUCLEOTIDE SEQUENCE [LARGE SCALE GENOMIC DNA]</scope>
    <source>
        <strain evidence="3 5">NCTC13160</strain>
    </source>
</reference>
<sequence>MNHGKFIVVFLSLAAALLSGQAGAQSYLGAGDLGSIRQANQSPARSPAVTAVGAPSIGVTDAQSASATINRTASERNGAASTSNEQALSARERALDTRDLQHPRQTRSFDAIPRPTRAQ</sequence>
<keyword evidence="6" id="KW-1185">Reference proteome</keyword>
<organism evidence="3 5">
    <name type="scientific">Pandoraea pnomenusa</name>
    <dbReference type="NCBI Taxonomy" id="93220"/>
    <lineage>
        <taxon>Bacteria</taxon>
        <taxon>Pseudomonadati</taxon>
        <taxon>Pseudomonadota</taxon>
        <taxon>Betaproteobacteria</taxon>
        <taxon>Burkholderiales</taxon>
        <taxon>Burkholderiaceae</taxon>
        <taxon>Pandoraea</taxon>
    </lineage>
</organism>
<dbReference type="AlphaFoldDB" id="A0A378YFV4"/>
<evidence type="ECO:0000313" key="3">
    <source>
        <dbReference type="EMBL" id="SUA75430.1"/>
    </source>
</evidence>
<evidence type="ECO:0000313" key="5">
    <source>
        <dbReference type="Proteomes" id="UP000254573"/>
    </source>
</evidence>
<dbReference type="EMBL" id="CABPSO010000007">
    <property type="protein sequence ID" value="VVE67081.1"/>
    <property type="molecule type" value="Genomic_DNA"/>
</dbReference>
<reference evidence="4 6" key="2">
    <citation type="submission" date="2019-08" db="EMBL/GenBank/DDBJ databases">
        <authorList>
            <person name="Peeters C."/>
        </authorList>
    </citation>
    <scope>NUCLEOTIDE SEQUENCE [LARGE SCALE GENOMIC DNA]</scope>
    <source>
        <strain evidence="4 6">LMG 31119</strain>
    </source>
</reference>
<feature type="compositionally biased region" description="Polar residues" evidence="1">
    <location>
        <begin position="61"/>
        <end position="72"/>
    </location>
</feature>
<dbReference type="RefSeq" id="WP_038617836.1">
    <property type="nucleotide sequence ID" value="NZ_CABPSO010000007.1"/>
</dbReference>